<dbReference type="Pfam" id="PF13673">
    <property type="entry name" value="Acetyltransf_10"/>
    <property type="match status" value="1"/>
</dbReference>
<evidence type="ECO:0000256" key="2">
    <source>
        <dbReference type="ARBA" id="ARBA00023315"/>
    </source>
</evidence>
<dbReference type="InterPro" id="IPR040549">
    <property type="entry name" value="DUF5613"/>
</dbReference>
<keyword evidence="2" id="KW-0012">Acyltransferase</keyword>
<evidence type="ECO:0000313" key="4">
    <source>
        <dbReference type="EMBL" id="PKY91113.1"/>
    </source>
</evidence>
<reference evidence="4 5" key="1">
    <citation type="submission" date="2017-12" db="EMBL/GenBank/DDBJ databases">
        <title>Phylogenetic diversity of female urinary microbiome.</title>
        <authorList>
            <person name="Thomas-White K."/>
            <person name="Wolfe A.J."/>
        </authorList>
    </citation>
    <scope>NUCLEOTIDE SEQUENCE [LARGE SCALE GENOMIC DNA]</scope>
    <source>
        <strain evidence="4 5">UMB0844</strain>
    </source>
</reference>
<protein>
    <recommendedName>
        <fullName evidence="3">N-acetyltransferase domain-containing protein</fullName>
    </recommendedName>
</protein>
<dbReference type="Pfam" id="PF18467">
    <property type="entry name" value="DUF5613"/>
    <property type="match status" value="1"/>
</dbReference>
<feature type="domain" description="N-acetyltransferase" evidence="3">
    <location>
        <begin position="139"/>
        <end position="282"/>
    </location>
</feature>
<dbReference type="InterPro" id="IPR000182">
    <property type="entry name" value="GNAT_dom"/>
</dbReference>
<dbReference type="PROSITE" id="PS51186">
    <property type="entry name" value="GNAT"/>
    <property type="match status" value="1"/>
</dbReference>
<evidence type="ECO:0000259" key="3">
    <source>
        <dbReference type="PROSITE" id="PS51186"/>
    </source>
</evidence>
<accession>A0A2I1K630</accession>
<keyword evidence="1" id="KW-0808">Transferase</keyword>
<keyword evidence="5" id="KW-1185">Reference proteome</keyword>
<dbReference type="CDD" id="cd04301">
    <property type="entry name" value="NAT_SF"/>
    <property type="match status" value="1"/>
</dbReference>
<evidence type="ECO:0000256" key="1">
    <source>
        <dbReference type="ARBA" id="ARBA00022679"/>
    </source>
</evidence>
<sequence>MSCSHFQRSLFYNKKDRSEFLMLDFSMIHHDLSHYEDNDLYEFLGNQHTPHVINQNFFQLHFTPTCEEWFLLEEQFMDYAEELHLKNIAIHLPMSTGIDQDLLDYLEEAHYVLAISSLMILRPKDYQQPSTFYTPFQLSRVSNTQDQQDFLDFQVLFDRTQGSAYTQEMQAIYKERFQKKTIISYFCRDSRSKQILATVQIIQSKDYLEIDHLTVAPAYRRKGLAKTILHQLFQQANIQNKQLILVTDTDSIAEKLYLSLGFHSVGFHLEFSRALTPDFTQQFLLEEE</sequence>
<dbReference type="InterPro" id="IPR016181">
    <property type="entry name" value="Acyl_CoA_acyltransferase"/>
</dbReference>
<dbReference type="GO" id="GO:0016747">
    <property type="term" value="F:acyltransferase activity, transferring groups other than amino-acyl groups"/>
    <property type="evidence" value="ECO:0007669"/>
    <property type="project" value="InterPro"/>
</dbReference>
<dbReference type="PANTHER" id="PTHR43420">
    <property type="entry name" value="ACETYLTRANSFERASE"/>
    <property type="match status" value="1"/>
</dbReference>
<dbReference type="SUPFAM" id="SSF55729">
    <property type="entry name" value="Acyl-CoA N-acyltransferases (Nat)"/>
    <property type="match status" value="1"/>
</dbReference>
<dbReference type="Proteomes" id="UP000234775">
    <property type="component" value="Unassembled WGS sequence"/>
</dbReference>
<comment type="caution">
    <text evidence="4">The sequence shown here is derived from an EMBL/GenBank/DDBJ whole genome shotgun (WGS) entry which is preliminary data.</text>
</comment>
<proteinExistence type="predicted"/>
<evidence type="ECO:0000313" key="5">
    <source>
        <dbReference type="Proteomes" id="UP000234775"/>
    </source>
</evidence>
<dbReference type="EMBL" id="PKGZ01000005">
    <property type="protein sequence ID" value="PKY91113.1"/>
    <property type="molecule type" value="Genomic_DNA"/>
</dbReference>
<dbReference type="InterPro" id="IPR050680">
    <property type="entry name" value="YpeA/RimI_acetyltransf"/>
</dbReference>
<dbReference type="AlphaFoldDB" id="A0A2I1K630"/>
<gene>
    <name evidence="4" type="ORF">CYJ27_06660</name>
</gene>
<name>A0A2I1K630_9LACT</name>
<dbReference type="Gene3D" id="3.40.630.30">
    <property type="match status" value="1"/>
</dbReference>
<organism evidence="4 5">
    <name type="scientific">Aerococcus christensenii</name>
    <dbReference type="NCBI Taxonomy" id="87541"/>
    <lineage>
        <taxon>Bacteria</taxon>
        <taxon>Bacillati</taxon>
        <taxon>Bacillota</taxon>
        <taxon>Bacilli</taxon>
        <taxon>Lactobacillales</taxon>
        <taxon>Aerococcaceae</taxon>
        <taxon>Aerococcus</taxon>
    </lineage>
</organism>